<dbReference type="EMBL" id="JAULSO010000009">
    <property type="protein sequence ID" value="KAK3680908.1"/>
    <property type="molecule type" value="Genomic_DNA"/>
</dbReference>
<reference evidence="2" key="1">
    <citation type="journal article" date="2023" name="Mol. Phylogenet. Evol.">
        <title>Genome-scale phylogeny and comparative genomics of the fungal order Sordariales.</title>
        <authorList>
            <person name="Hensen N."/>
            <person name="Bonometti L."/>
            <person name="Westerberg I."/>
            <person name="Brannstrom I.O."/>
            <person name="Guillou S."/>
            <person name="Cros-Aarteil S."/>
            <person name="Calhoun S."/>
            <person name="Haridas S."/>
            <person name="Kuo A."/>
            <person name="Mondo S."/>
            <person name="Pangilinan J."/>
            <person name="Riley R."/>
            <person name="LaButti K."/>
            <person name="Andreopoulos B."/>
            <person name="Lipzen A."/>
            <person name="Chen C."/>
            <person name="Yan M."/>
            <person name="Daum C."/>
            <person name="Ng V."/>
            <person name="Clum A."/>
            <person name="Steindorff A."/>
            <person name="Ohm R.A."/>
            <person name="Martin F."/>
            <person name="Silar P."/>
            <person name="Natvig D.O."/>
            <person name="Lalanne C."/>
            <person name="Gautier V."/>
            <person name="Ament-Velasquez S.L."/>
            <person name="Kruys A."/>
            <person name="Hutchinson M.I."/>
            <person name="Powell A.J."/>
            <person name="Barry K."/>
            <person name="Miller A.N."/>
            <person name="Grigoriev I.V."/>
            <person name="Debuchy R."/>
            <person name="Gladieux P."/>
            <person name="Hiltunen Thoren M."/>
            <person name="Johannesson H."/>
        </authorList>
    </citation>
    <scope>NUCLEOTIDE SEQUENCE</scope>
    <source>
        <strain evidence="2">CBS 314.62</strain>
    </source>
</reference>
<evidence type="ECO:0008006" key="4">
    <source>
        <dbReference type="Google" id="ProtNLM"/>
    </source>
</evidence>
<feature type="chain" id="PRO_5042067963" description="AA1-like domain-containing protein" evidence="1">
    <location>
        <begin position="25"/>
        <end position="202"/>
    </location>
</feature>
<sequence>MNLPQSALCILLASLSGLQGHARAAPITTQASPEPGLSRRFTTYPCSENTVLKDLWSIEGVKVTYATLDEAITKTNASFTFTNTRTNYTETIRCSPRVNSICDILGTPGDPQTDVYLQILMDVAYITITQPVSCSGGATNTSTVVVGTTEIDLNCPTGADHLSCFSDSTPGLADGTITVVHSAPATRTFHRRATAGYRIGET</sequence>
<comment type="caution">
    <text evidence="2">The sequence shown here is derived from an EMBL/GenBank/DDBJ whole genome shotgun (WGS) entry which is preliminary data.</text>
</comment>
<reference evidence="2" key="2">
    <citation type="submission" date="2023-06" db="EMBL/GenBank/DDBJ databases">
        <authorList>
            <consortium name="Lawrence Berkeley National Laboratory"/>
            <person name="Haridas S."/>
            <person name="Hensen N."/>
            <person name="Bonometti L."/>
            <person name="Westerberg I."/>
            <person name="Brannstrom I.O."/>
            <person name="Guillou S."/>
            <person name="Cros-Aarteil S."/>
            <person name="Calhoun S."/>
            <person name="Kuo A."/>
            <person name="Mondo S."/>
            <person name="Pangilinan J."/>
            <person name="Riley R."/>
            <person name="Labutti K."/>
            <person name="Andreopoulos B."/>
            <person name="Lipzen A."/>
            <person name="Chen C."/>
            <person name="Yanf M."/>
            <person name="Daum C."/>
            <person name="Ng V."/>
            <person name="Clum A."/>
            <person name="Steindorff A."/>
            <person name="Ohm R."/>
            <person name="Martin F."/>
            <person name="Silar P."/>
            <person name="Natvig D."/>
            <person name="Lalanne C."/>
            <person name="Gautier V."/>
            <person name="Ament-Velasquez S.L."/>
            <person name="Kruys A."/>
            <person name="Hutchinson M.I."/>
            <person name="Powell A.J."/>
            <person name="Barry K."/>
            <person name="Miller A.N."/>
            <person name="Grigoriev I.V."/>
            <person name="Debuchy R."/>
            <person name="Gladieux P."/>
            <person name="Thoren M.H."/>
            <person name="Johannesson H."/>
        </authorList>
    </citation>
    <scope>NUCLEOTIDE SEQUENCE</scope>
    <source>
        <strain evidence="2">CBS 314.62</strain>
    </source>
</reference>
<evidence type="ECO:0000256" key="1">
    <source>
        <dbReference type="SAM" id="SignalP"/>
    </source>
</evidence>
<organism evidence="2 3">
    <name type="scientific">Podospora appendiculata</name>
    <dbReference type="NCBI Taxonomy" id="314037"/>
    <lineage>
        <taxon>Eukaryota</taxon>
        <taxon>Fungi</taxon>
        <taxon>Dikarya</taxon>
        <taxon>Ascomycota</taxon>
        <taxon>Pezizomycotina</taxon>
        <taxon>Sordariomycetes</taxon>
        <taxon>Sordariomycetidae</taxon>
        <taxon>Sordariales</taxon>
        <taxon>Podosporaceae</taxon>
        <taxon>Podospora</taxon>
    </lineage>
</organism>
<protein>
    <recommendedName>
        <fullName evidence="4">AA1-like domain-containing protein</fullName>
    </recommendedName>
</protein>
<keyword evidence="3" id="KW-1185">Reference proteome</keyword>
<dbReference type="AlphaFoldDB" id="A0AAE0WYW6"/>
<name>A0AAE0WYW6_9PEZI</name>
<dbReference type="Proteomes" id="UP001270362">
    <property type="component" value="Unassembled WGS sequence"/>
</dbReference>
<gene>
    <name evidence="2" type="ORF">B0T22DRAFT_524307</name>
</gene>
<keyword evidence="1" id="KW-0732">Signal</keyword>
<accession>A0AAE0WYW6</accession>
<evidence type="ECO:0000313" key="2">
    <source>
        <dbReference type="EMBL" id="KAK3680908.1"/>
    </source>
</evidence>
<evidence type="ECO:0000313" key="3">
    <source>
        <dbReference type="Proteomes" id="UP001270362"/>
    </source>
</evidence>
<feature type="signal peptide" evidence="1">
    <location>
        <begin position="1"/>
        <end position="24"/>
    </location>
</feature>
<proteinExistence type="predicted"/>